<accession>A0ACC2W1J2</accession>
<dbReference type="EMBL" id="JASBWR010000037">
    <property type="protein sequence ID" value="KAJ9104952.1"/>
    <property type="molecule type" value="Genomic_DNA"/>
</dbReference>
<reference evidence="1" key="1">
    <citation type="submission" date="2023-04" db="EMBL/GenBank/DDBJ databases">
        <title>Draft Genome sequencing of Naganishia species isolated from polar environments using Oxford Nanopore Technology.</title>
        <authorList>
            <person name="Leo P."/>
            <person name="Venkateswaran K."/>
        </authorList>
    </citation>
    <scope>NUCLEOTIDE SEQUENCE</scope>
    <source>
        <strain evidence="1">MNA-CCFEE 5261</strain>
    </source>
</reference>
<evidence type="ECO:0000313" key="2">
    <source>
        <dbReference type="Proteomes" id="UP001241377"/>
    </source>
</evidence>
<sequence length="267" mass="30437">MVPSDVHPRSGSIRESTFQWKMEDNSHESSKKKSSRGSLSRSNTTQVSSGNGSQEQDESSNMIYVKVPITEGALYNVGEFEKAVQQMTDQGFESSNWERYERMVKCTSTSPLSTTLRKFQRDSRATKALWEFYVETAFDHLIAHKIIPASIPIKVATISTVENTLGNHPKRSKQFRIWTEILVDIRSSETQTTVNGIYQILSLQLESTENELFYMKNGSEPRKYRDEFLRKREEVFKVAGPSLGAISLGVPDIEQVTKPLRCYARHL</sequence>
<comment type="caution">
    <text evidence="1">The sequence shown here is derived from an EMBL/GenBank/DDBJ whole genome shotgun (WGS) entry which is preliminary data.</text>
</comment>
<dbReference type="Proteomes" id="UP001241377">
    <property type="component" value="Unassembled WGS sequence"/>
</dbReference>
<evidence type="ECO:0000313" key="1">
    <source>
        <dbReference type="EMBL" id="KAJ9104952.1"/>
    </source>
</evidence>
<name>A0ACC2W1J2_9TREE</name>
<proteinExistence type="predicted"/>
<gene>
    <name evidence="1" type="ORF">QFC19_003747</name>
</gene>
<keyword evidence="2" id="KW-1185">Reference proteome</keyword>
<organism evidence="1 2">
    <name type="scientific">Naganishia cerealis</name>
    <dbReference type="NCBI Taxonomy" id="610337"/>
    <lineage>
        <taxon>Eukaryota</taxon>
        <taxon>Fungi</taxon>
        <taxon>Dikarya</taxon>
        <taxon>Basidiomycota</taxon>
        <taxon>Agaricomycotina</taxon>
        <taxon>Tremellomycetes</taxon>
        <taxon>Filobasidiales</taxon>
        <taxon>Filobasidiaceae</taxon>
        <taxon>Naganishia</taxon>
    </lineage>
</organism>
<protein>
    <submittedName>
        <fullName evidence="1">Uncharacterized protein</fullName>
    </submittedName>
</protein>